<protein>
    <submittedName>
        <fullName evidence="3">Uncharacterized protein</fullName>
    </submittedName>
</protein>
<feature type="transmembrane region" description="Helical" evidence="1">
    <location>
        <begin position="89"/>
        <end position="108"/>
    </location>
</feature>
<evidence type="ECO:0000313" key="3">
    <source>
        <dbReference type="EMBL" id="CAK0811942.1"/>
    </source>
</evidence>
<reference evidence="3" key="1">
    <citation type="submission" date="2023-10" db="EMBL/GenBank/DDBJ databases">
        <authorList>
            <person name="Chen Y."/>
            <person name="Shah S."/>
            <person name="Dougan E. K."/>
            <person name="Thang M."/>
            <person name="Chan C."/>
        </authorList>
    </citation>
    <scope>NUCLEOTIDE SEQUENCE [LARGE SCALE GENOMIC DNA]</scope>
</reference>
<name>A0ABN9QZT8_9DINO</name>
<organism evidence="3 4">
    <name type="scientific">Prorocentrum cordatum</name>
    <dbReference type="NCBI Taxonomy" id="2364126"/>
    <lineage>
        <taxon>Eukaryota</taxon>
        <taxon>Sar</taxon>
        <taxon>Alveolata</taxon>
        <taxon>Dinophyceae</taxon>
        <taxon>Prorocentrales</taxon>
        <taxon>Prorocentraceae</taxon>
        <taxon>Prorocentrum</taxon>
    </lineage>
</organism>
<keyword evidence="1" id="KW-1133">Transmembrane helix</keyword>
<dbReference type="Proteomes" id="UP001189429">
    <property type="component" value="Unassembled WGS sequence"/>
</dbReference>
<sequence>MRVAPDPTWPRLLLLLLIGFLLDLPHLAPGLTPGIFPQLAAEAIDMMIMMPVLERAAAAGDAHAYSECFASSVPAAWCRPRVFLLQFGIALYALLRMVVWKVSWIVLAESLELWFSLQSALMTGLNLLMAPWTSLIAILTALSTPQSLRIRGRYARGFPIVLLVMLMLMIRRYAPLLWIVLRTVFRIVLAASLELWIVLQLGRMPRAMSGPLAMLQTPQRTGQKPLMTLLFLRRLLRLRLVCLGRRIETVLYWRKKATPHSPLVQDYRLRACELRRLVDEAVVRVQCPAVPWRSLFVRFEPMTAKVWWGCFRRPADLRRVTQDTRTCRWSSAAPVSFAALLATLGVLDLISHRLYKQAIEKASEYCQ</sequence>
<keyword evidence="4" id="KW-1185">Reference proteome</keyword>
<keyword evidence="1" id="KW-0472">Membrane</keyword>
<feature type="transmembrane region" description="Helical" evidence="1">
    <location>
        <begin position="154"/>
        <end position="170"/>
    </location>
</feature>
<gene>
    <name evidence="3" type="ORF">PCOR1329_LOCUS16387</name>
</gene>
<keyword evidence="1" id="KW-0812">Transmembrane</keyword>
<evidence type="ECO:0000256" key="1">
    <source>
        <dbReference type="SAM" id="Phobius"/>
    </source>
</evidence>
<proteinExistence type="predicted"/>
<feature type="chain" id="PRO_5047322817" evidence="2">
    <location>
        <begin position="31"/>
        <end position="367"/>
    </location>
</feature>
<keyword evidence="2" id="KW-0732">Signal</keyword>
<feature type="signal peptide" evidence="2">
    <location>
        <begin position="1"/>
        <end position="30"/>
    </location>
</feature>
<evidence type="ECO:0000256" key="2">
    <source>
        <dbReference type="SAM" id="SignalP"/>
    </source>
</evidence>
<evidence type="ECO:0000313" key="4">
    <source>
        <dbReference type="Proteomes" id="UP001189429"/>
    </source>
</evidence>
<feature type="transmembrane region" description="Helical" evidence="1">
    <location>
        <begin position="120"/>
        <end position="142"/>
    </location>
</feature>
<feature type="transmembrane region" description="Helical" evidence="1">
    <location>
        <begin position="176"/>
        <end position="199"/>
    </location>
</feature>
<comment type="caution">
    <text evidence="3">The sequence shown here is derived from an EMBL/GenBank/DDBJ whole genome shotgun (WGS) entry which is preliminary data.</text>
</comment>
<dbReference type="EMBL" id="CAUYUJ010005014">
    <property type="protein sequence ID" value="CAK0811942.1"/>
    <property type="molecule type" value="Genomic_DNA"/>
</dbReference>
<accession>A0ABN9QZT8</accession>